<gene>
    <name evidence="2" type="ORF">CLIB1423_15S00628</name>
</gene>
<name>A0A9P0QRI1_9ASCO</name>
<evidence type="ECO:0000313" key="2">
    <source>
        <dbReference type="EMBL" id="CAH2354191.1"/>
    </source>
</evidence>
<protein>
    <submittedName>
        <fullName evidence="2">Uncharacterized protein</fullName>
    </submittedName>
</protein>
<organism evidence="2 3">
    <name type="scientific">[Candida] railenensis</name>
    <dbReference type="NCBI Taxonomy" id="45579"/>
    <lineage>
        <taxon>Eukaryota</taxon>
        <taxon>Fungi</taxon>
        <taxon>Dikarya</taxon>
        <taxon>Ascomycota</taxon>
        <taxon>Saccharomycotina</taxon>
        <taxon>Pichiomycetes</taxon>
        <taxon>Debaryomycetaceae</taxon>
        <taxon>Kurtzmaniella</taxon>
    </lineage>
</organism>
<dbReference type="EMBL" id="CAKXYY010000015">
    <property type="protein sequence ID" value="CAH2354191.1"/>
    <property type="molecule type" value="Genomic_DNA"/>
</dbReference>
<reference evidence="2" key="1">
    <citation type="submission" date="2022-03" db="EMBL/GenBank/DDBJ databases">
        <authorList>
            <person name="Legras J.-L."/>
            <person name="Devillers H."/>
            <person name="Grondin C."/>
        </authorList>
    </citation>
    <scope>NUCLEOTIDE SEQUENCE</scope>
    <source>
        <strain evidence="2">CLIB 1423</strain>
    </source>
</reference>
<feature type="region of interest" description="Disordered" evidence="1">
    <location>
        <begin position="114"/>
        <end position="138"/>
    </location>
</feature>
<keyword evidence="3" id="KW-1185">Reference proteome</keyword>
<dbReference type="AlphaFoldDB" id="A0A9P0QRI1"/>
<accession>A0A9P0QRI1</accession>
<sequence>MSTTLTISANSLFSIHIPHCQPLNCLPLRGQNSIKACKPNPNRNYPSVGIIRLTKLEIVSHTLVSSLGLKVGVNFSRFCVTKTCTTAERERGEREWRSTQKRWEGIKNLNVQKRNTVGKIKKKKERKKIKDSSLKKLN</sequence>
<feature type="compositionally biased region" description="Basic and acidic residues" evidence="1">
    <location>
        <begin position="128"/>
        <end position="138"/>
    </location>
</feature>
<proteinExistence type="predicted"/>
<dbReference type="Proteomes" id="UP000837801">
    <property type="component" value="Unassembled WGS sequence"/>
</dbReference>
<evidence type="ECO:0000313" key="3">
    <source>
        <dbReference type="Proteomes" id="UP000837801"/>
    </source>
</evidence>
<comment type="caution">
    <text evidence="2">The sequence shown here is derived from an EMBL/GenBank/DDBJ whole genome shotgun (WGS) entry which is preliminary data.</text>
</comment>
<evidence type="ECO:0000256" key="1">
    <source>
        <dbReference type="SAM" id="MobiDB-lite"/>
    </source>
</evidence>